<dbReference type="Gene3D" id="3.40.50.720">
    <property type="entry name" value="NAD(P)-binding Rossmann-like Domain"/>
    <property type="match status" value="1"/>
</dbReference>
<dbReference type="InterPro" id="IPR036291">
    <property type="entry name" value="NAD(P)-bd_dom_sf"/>
</dbReference>
<dbReference type="EMBL" id="FPJG01000006">
    <property type="protein sequence ID" value="SFW83326.1"/>
    <property type="molecule type" value="Genomic_DNA"/>
</dbReference>
<gene>
    <name evidence="5" type="ORF">SAMN04489730_5624</name>
</gene>
<dbReference type="InterPro" id="IPR013149">
    <property type="entry name" value="ADH-like_C"/>
</dbReference>
<dbReference type="InterPro" id="IPR011032">
    <property type="entry name" value="GroES-like_sf"/>
</dbReference>
<sequence length="373" mass="38620">MALPTHTEAAVLTGHHAPLELRELPLPAELEPGAALVRLTCTTLCGTDVHLWSGEMSLPGMLPMVLGHEMVGEVLATGSGTTDTLGREIRPGDRIGWSESTCGRCFGCTVLREPVACEHRGYGFRQRADRFPYATGGLARHCYVTPGAAKLLLPGDVEDTWASMSGCAGKTVLRAVARCGGIRPNATVVVQGAGALGVFATAVARLCGAGVVITVGGPESRLRVAERFGATATVSVESTPDERVARVQELTGGRGADHVFDFAGGPTVGAEAVAFAAQCGTVAIVGSTGPAPSPVPLGTVMGKELTITGSLNGDIADYHRSVEFFRAFAGRMPWAELFSPPVGLAGASAAVESMSRLGELKAVIDPRLPLELP</sequence>
<feature type="domain" description="Alcohol dehydrogenase-like N-terminal" evidence="4">
    <location>
        <begin position="32"/>
        <end position="145"/>
    </location>
</feature>
<evidence type="ECO:0000256" key="1">
    <source>
        <dbReference type="ARBA" id="ARBA00001947"/>
    </source>
</evidence>
<dbReference type="SUPFAM" id="SSF51735">
    <property type="entry name" value="NAD(P)-binding Rossmann-fold domains"/>
    <property type="match status" value="1"/>
</dbReference>
<dbReference type="Proteomes" id="UP000182740">
    <property type="component" value="Unassembled WGS sequence"/>
</dbReference>
<evidence type="ECO:0000313" key="6">
    <source>
        <dbReference type="Proteomes" id="UP000182740"/>
    </source>
</evidence>
<comment type="cofactor">
    <cofactor evidence="1">
        <name>Zn(2+)</name>
        <dbReference type="ChEBI" id="CHEBI:29105"/>
    </cofactor>
</comment>
<protein>
    <submittedName>
        <fullName evidence="5">Threonine dehydrogenase</fullName>
    </submittedName>
</protein>
<evidence type="ECO:0000259" key="3">
    <source>
        <dbReference type="Pfam" id="PF00107"/>
    </source>
</evidence>
<feature type="domain" description="Alcohol dehydrogenase-like C-terminal" evidence="3">
    <location>
        <begin position="195"/>
        <end position="325"/>
    </location>
</feature>
<dbReference type="PANTHER" id="PTHR43401:SF1">
    <property type="entry name" value="ENOYL REDUCTASE (ER) DOMAIN-CONTAINING PROTEIN"/>
    <property type="match status" value="1"/>
</dbReference>
<reference evidence="6" key="1">
    <citation type="submission" date="2016-11" db="EMBL/GenBank/DDBJ databases">
        <authorList>
            <person name="Varghese N."/>
            <person name="Submissions S."/>
        </authorList>
    </citation>
    <scope>NUCLEOTIDE SEQUENCE [LARGE SCALE GENOMIC DNA]</scope>
    <source>
        <strain evidence="6">DSM 44671</strain>
    </source>
</reference>
<evidence type="ECO:0000259" key="4">
    <source>
        <dbReference type="Pfam" id="PF08240"/>
    </source>
</evidence>
<dbReference type="Pfam" id="PF00107">
    <property type="entry name" value="ADH_zinc_N"/>
    <property type="match status" value="1"/>
</dbReference>
<dbReference type="Gene3D" id="3.90.180.10">
    <property type="entry name" value="Medium-chain alcohol dehydrogenases, catalytic domain"/>
    <property type="match status" value="1"/>
</dbReference>
<dbReference type="AlphaFoldDB" id="A0A1K1SGA2"/>
<evidence type="ECO:0000313" key="5">
    <source>
        <dbReference type="EMBL" id="SFW83326.1"/>
    </source>
</evidence>
<dbReference type="InterPro" id="IPR050129">
    <property type="entry name" value="Zn_alcohol_dh"/>
</dbReference>
<proteinExistence type="predicted"/>
<evidence type="ECO:0000256" key="2">
    <source>
        <dbReference type="ARBA" id="ARBA00023002"/>
    </source>
</evidence>
<dbReference type="InterPro" id="IPR013154">
    <property type="entry name" value="ADH-like_N"/>
</dbReference>
<name>A0A1K1SGA2_9PSEU</name>
<keyword evidence="2" id="KW-0560">Oxidoreductase</keyword>
<dbReference type="Pfam" id="PF08240">
    <property type="entry name" value="ADH_N"/>
    <property type="match status" value="1"/>
</dbReference>
<dbReference type="SUPFAM" id="SSF50129">
    <property type="entry name" value="GroES-like"/>
    <property type="match status" value="1"/>
</dbReference>
<keyword evidence="6" id="KW-1185">Reference proteome</keyword>
<organism evidence="5 6">
    <name type="scientific">Amycolatopsis australiensis</name>
    <dbReference type="NCBI Taxonomy" id="546364"/>
    <lineage>
        <taxon>Bacteria</taxon>
        <taxon>Bacillati</taxon>
        <taxon>Actinomycetota</taxon>
        <taxon>Actinomycetes</taxon>
        <taxon>Pseudonocardiales</taxon>
        <taxon>Pseudonocardiaceae</taxon>
        <taxon>Amycolatopsis</taxon>
    </lineage>
</organism>
<dbReference type="STRING" id="546364.SAMN04489730_5624"/>
<accession>A0A1K1SGA2</accession>
<dbReference type="GO" id="GO:0016491">
    <property type="term" value="F:oxidoreductase activity"/>
    <property type="evidence" value="ECO:0007669"/>
    <property type="project" value="UniProtKB-KW"/>
</dbReference>
<dbReference type="CDD" id="cd08231">
    <property type="entry name" value="MDR_TM0436_like"/>
    <property type="match status" value="1"/>
</dbReference>
<dbReference type="PANTHER" id="PTHR43401">
    <property type="entry name" value="L-THREONINE 3-DEHYDROGENASE"/>
    <property type="match status" value="1"/>
</dbReference>